<dbReference type="Proteomes" id="UP000027195">
    <property type="component" value="Unassembled WGS sequence"/>
</dbReference>
<evidence type="ECO:0000313" key="3">
    <source>
        <dbReference type="EMBL" id="KDQ10230.1"/>
    </source>
</evidence>
<name>A0A067M697_BOTB1</name>
<accession>A0A067M697</accession>
<keyword evidence="4" id="KW-1185">Reference proteome</keyword>
<dbReference type="SUPFAM" id="SSF57667">
    <property type="entry name" value="beta-beta-alpha zinc fingers"/>
    <property type="match status" value="1"/>
</dbReference>
<dbReference type="Pfam" id="PF00096">
    <property type="entry name" value="zf-C2H2"/>
    <property type="match status" value="1"/>
</dbReference>
<evidence type="ECO:0000259" key="2">
    <source>
        <dbReference type="PROSITE" id="PS50157"/>
    </source>
</evidence>
<dbReference type="InterPro" id="IPR013087">
    <property type="entry name" value="Znf_C2H2_type"/>
</dbReference>
<gene>
    <name evidence="3" type="ORF">BOTBODRAFT_36340</name>
</gene>
<organism evidence="3 4">
    <name type="scientific">Botryobasidium botryosum (strain FD-172 SS1)</name>
    <dbReference type="NCBI Taxonomy" id="930990"/>
    <lineage>
        <taxon>Eukaryota</taxon>
        <taxon>Fungi</taxon>
        <taxon>Dikarya</taxon>
        <taxon>Basidiomycota</taxon>
        <taxon>Agaricomycotina</taxon>
        <taxon>Agaricomycetes</taxon>
        <taxon>Cantharellales</taxon>
        <taxon>Botryobasidiaceae</taxon>
        <taxon>Botryobasidium</taxon>
    </lineage>
</organism>
<protein>
    <recommendedName>
        <fullName evidence="2">C2H2-type domain-containing protein</fullName>
    </recommendedName>
</protein>
<evidence type="ECO:0000256" key="1">
    <source>
        <dbReference type="PROSITE-ProRule" id="PRU00042"/>
    </source>
</evidence>
<dbReference type="HOGENOM" id="CLU_1992249_0_0_1"/>
<feature type="domain" description="C2H2-type" evidence="2">
    <location>
        <begin position="33"/>
        <end position="63"/>
    </location>
</feature>
<keyword evidence="1" id="KW-0862">Zinc</keyword>
<dbReference type="PROSITE" id="PS50157">
    <property type="entry name" value="ZINC_FINGER_C2H2_2"/>
    <property type="match status" value="1"/>
</dbReference>
<proteinExistence type="predicted"/>
<reference evidence="4" key="1">
    <citation type="journal article" date="2014" name="Proc. Natl. Acad. Sci. U.S.A.">
        <title>Extensive sampling of basidiomycete genomes demonstrates inadequacy of the white-rot/brown-rot paradigm for wood decay fungi.</title>
        <authorList>
            <person name="Riley R."/>
            <person name="Salamov A.A."/>
            <person name="Brown D.W."/>
            <person name="Nagy L.G."/>
            <person name="Floudas D."/>
            <person name="Held B.W."/>
            <person name="Levasseur A."/>
            <person name="Lombard V."/>
            <person name="Morin E."/>
            <person name="Otillar R."/>
            <person name="Lindquist E.A."/>
            <person name="Sun H."/>
            <person name="LaButti K.M."/>
            <person name="Schmutz J."/>
            <person name="Jabbour D."/>
            <person name="Luo H."/>
            <person name="Baker S.E."/>
            <person name="Pisabarro A.G."/>
            <person name="Walton J.D."/>
            <person name="Blanchette R.A."/>
            <person name="Henrissat B."/>
            <person name="Martin F."/>
            <person name="Cullen D."/>
            <person name="Hibbett D.S."/>
            <person name="Grigoriev I.V."/>
        </authorList>
    </citation>
    <scope>NUCLEOTIDE SEQUENCE [LARGE SCALE GENOMIC DNA]</scope>
    <source>
        <strain evidence="4">FD-172 SS1</strain>
    </source>
</reference>
<sequence length="125" mass="14303">MCPSQHCCGHAFAKKAHWKRHVDTLHNPQPTMHSCPLLWCNYQTSQKGNLVNHLRTVHSHIRPYVCGCSAAFKLKHQLTKHQNDLGHKTLQEDRVAISLASDFDDAIYWILDNSSLFDISYYGAC</sequence>
<dbReference type="OrthoDB" id="654211at2759"/>
<keyword evidence="1" id="KW-0863">Zinc-finger</keyword>
<dbReference type="InParanoid" id="A0A067M697"/>
<dbReference type="EMBL" id="KL198069">
    <property type="protein sequence ID" value="KDQ10230.1"/>
    <property type="molecule type" value="Genomic_DNA"/>
</dbReference>
<dbReference type="InterPro" id="IPR036236">
    <property type="entry name" value="Znf_C2H2_sf"/>
</dbReference>
<dbReference type="GO" id="GO:0008270">
    <property type="term" value="F:zinc ion binding"/>
    <property type="evidence" value="ECO:0007669"/>
    <property type="project" value="UniProtKB-KW"/>
</dbReference>
<keyword evidence="1" id="KW-0479">Metal-binding</keyword>
<dbReference type="Gene3D" id="3.30.160.60">
    <property type="entry name" value="Classic Zinc Finger"/>
    <property type="match status" value="1"/>
</dbReference>
<dbReference type="AlphaFoldDB" id="A0A067M697"/>
<evidence type="ECO:0000313" key="4">
    <source>
        <dbReference type="Proteomes" id="UP000027195"/>
    </source>
</evidence>